<dbReference type="GO" id="GO:0006271">
    <property type="term" value="P:DNA strand elongation involved in DNA replication"/>
    <property type="evidence" value="ECO:0007669"/>
    <property type="project" value="TreeGrafter"/>
</dbReference>
<evidence type="ECO:0000256" key="14">
    <source>
        <dbReference type="ARBA" id="ARBA00023125"/>
    </source>
</evidence>
<evidence type="ECO:0000256" key="15">
    <source>
        <dbReference type="ARBA" id="ARBA00023268"/>
    </source>
</evidence>
<keyword evidence="7" id="KW-0808">Transferase</keyword>
<dbReference type="SUPFAM" id="SSF56300">
    <property type="entry name" value="Metallo-dependent phosphatases"/>
    <property type="match status" value="1"/>
</dbReference>
<dbReference type="InterPro" id="IPR011149">
    <property type="entry name" value="Pol2_small_arc"/>
</dbReference>
<evidence type="ECO:0000256" key="6">
    <source>
        <dbReference type="ARBA" id="ARBA00015227"/>
    </source>
</evidence>
<evidence type="ECO:0000256" key="7">
    <source>
        <dbReference type="ARBA" id="ARBA00022679"/>
    </source>
</evidence>
<evidence type="ECO:0000256" key="3">
    <source>
        <dbReference type="ARBA" id="ARBA00011315"/>
    </source>
</evidence>
<evidence type="ECO:0000256" key="17">
    <source>
        <dbReference type="ARBA" id="ARBA00030475"/>
    </source>
</evidence>
<keyword evidence="13" id="KW-0239">DNA-directed DNA polymerase</keyword>
<evidence type="ECO:0000313" key="20">
    <source>
        <dbReference type="EMBL" id="HIA98267.1"/>
    </source>
</evidence>
<comment type="catalytic activity">
    <reaction evidence="1">
        <text>Exonucleolytic cleavage in the 3'- to 5'-direction to yield nucleoside 5'-phosphates.</text>
        <dbReference type="EC" id="3.1.11.1"/>
    </reaction>
</comment>
<evidence type="ECO:0000256" key="8">
    <source>
        <dbReference type="ARBA" id="ARBA00022695"/>
    </source>
</evidence>
<dbReference type="GO" id="GO:0042575">
    <property type="term" value="C:DNA polymerase complex"/>
    <property type="evidence" value="ECO:0007669"/>
    <property type="project" value="TreeGrafter"/>
</dbReference>
<keyword evidence="9" id="KW-0235">DNA replication</keyword>
<evidence type="ECO:0000259" key="19">
    <source>
        <dbReference type="Pfam" id="PF04042"/>
    </source>
</evidence>
<dbReference type="GO" id="GO:0003677">
    <property type="term" value="F:DNA binding"/>
    <property type="evidence" value="ECO:0007669"/>
    <property type="project" value="UniProtKB-KW"/>
</dbReference>
<keyword evidence="14" id="KW-0238">DNA-binding</keyword>
<dbReference type="PANTHER" id="PTHR10416">
    <property type="entry name" value="DNA POLYMERASE DELTA SUBUNIT 2"/>
    <property type="match status" value="1"/>
</dbReference>
<dbReference type="PIRSF" id="PIRSF000803">
    <property type="entry name" value="Arc_Pol2_small"/>
    <property type="match status" value="1"/>
</dbReference>
<dbReference type="PANTHER" id="PTHR10416:SF0">
    <property type="entry name" value="DNA POLYMERASE DELTA SUBUNIT 2"/>
    <property type="match status" value="1"/>
</dbReference>
<gene>
    <name evidence="20" type="ORF">EYO15_03710</name>
</gene>
<reference evidence="21" key="1">
    <citation type="journal article" date="2019" name="bioRxiv">
        <title>Genome diversification in globally distributed novel marine Proteobacteria is linked to environmental adaptation.</title>
        <authorList>
            <person name="Zhou Z."/>
            <person name="Tran P.Q."/>
            <person name="Kieft K."/>
            <person name="Anantharaman K."/>
        </authorList>
    </citation>
    <scope>NUCLEOTIDE SEQUENCE [LARGE SCALE GENOMIC DNA]</scope>
</reference>
<proteinExistence type="inferred from homology"/>
<protein>
    <recommendedName>
        <fullName evidence="6">DNA polymerase II small subunit</fullName>
        <ecNumber evidence="5">2.7.7.7</ecNumber>
        <ecNumber evidence="4">3.1.11.1</ecNumber>
    </recommendedName>
    <alternativeName>
        <fullName evidence="17">Exodeoxyribonuclease small subunit</fullName>
    </alternativeName>
</protein>
<comment type="function">
    <text evidence="16">Possesses two activities: a DNA synthesis (polymerase) and an exonucleolytic activity that degrades single-stranded DNA in the 3' to 5' direction. Has a template-primer preference which is characteristic of a replicative DNA polymerase.</text>
</comment>
<name>A0A7J4D1S4_9ARCH</name>
<keyword evidence="8" id="KW-0548">Nucleotidyltransferase</keyword>
<dbReference type="Gene3D" id="3.60.21.50">
    <property type="match status" value="1"/>
</dbReference>
<evidence type="ECO:0000256" key="10">
    <source>
        <dbReference type="ARBA" id="ARBA00022722"/>
    </source>
</evidence>
<comment type="caution">
    <text evidence="20">The sequence shown here is derived from an EMBL/GenBank/DDBJ whole genome shotgun (WGS) entry which is preliminary data.</text>
</comment>
<feature type="non-terminal residue" evidence="20">
    <location>
        <position position="1"/>
    </location>
</feature>
<dbReference type="InterPro" id="IPR024826">
    <property type="entry name" value="DNA_pol_delta/II_ssu"/>
</dbReference>
<sequence length="297" mass="33660">VIGVSGKLSRQGDLLFVNSPIVRPHVGRYREFARADEPYIALFISDIHLGSKTFKNGEWEKFISWLNGEVDYHKEWIPNPGYLIIAGDAVDGIDSYPGQEDDLSITDVWEQYSELATSVSKIPTEIQTVIMPGNHDAVRLMEPQLPLPDRVIKNFKDNLTFTANPVLLDISGVKILCYHGKSLDDLVSLRDLSYDNPMGMMKELLNRRHMAPIYGGKTPLAPEREDHLLIREIPDIFVTGHVHSCGIERYKGVLMLNPGTWQAQTDYQKMMGFRPDPCRAIAVNLQTFDTQVLDFNF</sequence>
<keyword evidence="15" id="KW-0511">Multifunctional enzyme</keyword>
<keyword evidence="10" id="KW-0540">Nuclease</keyword>
<feature type="domain" description="DNA polymerase alpha/delta/epsilon subunit B" evidence="19">
    <location>
        <begin position="42"/>
        <end position="241"/>
    </location>
</feature>
<comment type="subunit">
    <text evidence="3">Heterodimer of a large subunit and a small subunit.</text>
</comment>
<evidence type="ECO:0000256" key="11">
    <source>
        <dbReference type="ARBA" id="ARBA00022801"/>
    </source>
</evidence>
<evidence type="ECO:0000256" key="12">
    <source>
        <dbReference type="ARBA" id="ARBA00022839"/>
    </source>
</evidence>
<evidence type="ECO:0000256" key="16">
    <source>
        <dbReference type="ARBA" id="ARBA00024817"/>
    </source>
</evidence>
<keyword evidence="12" id="KW-0269">Exonuclease</keyword>
<dbReference type="Proteomes" id="UP000589132">
    <property type="component" value="Unassembled WGS sequence"/>
</dbReference>
<comment type="catalytic activity">
    <reaction evidence="18">
        <text>DNA(n) + a 2'-deoxyribonucleoside 5'-triphosphate = DNA(n+1) + diphosphate</text>
        <dbReference type="Rhea" id="RHEA:22508"/>
        <dbReference type="Rhea" id="RHEA-COMP:17339"/>
        <dbReference type="Rhea" id="RHEA-COMP:17340"/>
        <dbReference type="ChEBI" id="CHEBI:33019"/>
        <dbReference type="ChEBI" id="CHEBI:61560"/>
        <dbReference type="ChEBI" id="CHEBI:173112"/>
        <dbReference type="EC" id="2.7.7.7"/>
    </reaction>
</comment>
<evidence type="ECO:0000256" key="9">
    <source>
        <dbReference type="ARBA" id="ARBA00022705"/>
    </source>
</evidence>
<organism evidence="20 21">
    <name type="scientific">Marine Group III euryarchaeote</name>
    <dbReference type="NCBI Taxonomy" id="2173149"/>
    <lineage>
        <taxon>Archaea</taxon>
        <taxon>Methanobacteriati</taxon>
        <taxon>Thermoplasmatota</taxon>
        <taxon>Thermoplasmata</taxon>
        <taxon>Candidatus Thermoprofundales</taxon>
    </lineage>
</organism>
<dbReference type="EC" id="3.1.11.1" evidence="4"/>
<dbReference type="AlphaFoldDB" id="A0A7J4D1S4"/>
<dbReference type="Pfam" id="PF04042">
    <property type="entry name" value="DNA_pol_E_B"/>
    <property type="match status" value="1"/>
</dbReference>
<comment type="similarity">
    <text evidence="2">Belongs to the DNA polymerase delta/II small subunit family.</text>
</comment>
<dbReference type="EC" id="2.7.7.7" evidence="5"/>
<accession>A0A7J4D1S4</accession>
<evidence type="ECO:0000256" key="5">
    <source>
        <dbReference type="ARBA" id="ARBA00012417"/>
    </source>
</evidence>
<evidence type="ECO:0000256" key="1">
    <source>
        <dbReference type="ARBA" id="ARBA00000563"/>
    </source>
</evidence>
<evidence type="ECO:0000256" key="4">
    <source>
        <dbReference type="ARBA" id="ARBA00012108"/>
    </source>
</evidence>
<dbReference type="EMBL" id="DTTC01000239">
    <property type="protein sequence ID" value="HIA98267.1"/>
    <property type="molecule type" value="Genomic_DNA"/>
</dbReference>
<dbReference type="InterPro" id="IPR007185">
    <property type="entry name" value="DNA_pol_a/d/e_bsu"/>
</dbReference>
<evidence type="ECO:0000256" key="2">
    <source>
        <dbReference type="ARBA" id="ARBA00006035"/>
    </source>
</evidence>
<dbReference type="InterPro" id="IPR029052">
    <property type="entry name" value="Metallo-depent_PP-like"/>
</dbReference>
<evidence type="ECO:0000313" key="21">
    <source>
        <dbReference type="Proteomes" id="UP000589132"/>
    </source>
</evidence>
<evidence type="ECO:0000256" key="13">
    <source>
        <dbReference type="ARBA" id="ARBA00022932"/>
    </source>
</evidence>
<evidence type="ECO:0000256" key="18">
    <source>
        <dbReference type="ARBA" id="ARBA00049244"/>
    </source>
</evidence>
<dbReference type="GO" id="GO:0003887">
    <property type="term" value="F:DNA-directed DNA polymerase activity"/>
    <property type="evidence" value="ECO:0007669"/>
    <property type="project" value="UniProtKB-KW"/>
</dbReference>
<dbReference type="GO" id="GO:0008310">
    <property type="term" value="F:single-stranded DNA 3'-5' DNA exonuclease activity"/>
    <property type="evidence" value="ECO:0007669"/>
    <property type="project" value="UniProtKB-EC"/>
</dbReference>
<keyword evidence="11" id="KW-0378">Hydrolase</keyword>